<dbReference type="Proteomes" id="UP000433359">
    <property type="component" value="Unassembled WGS sequence"/>
</dbReference>
<dbReference type="GO" id="GO:0003700">
    <property type="term" value="F:DNA-binding transcription factor activity"/>
    <property type="evidence" value="ECO:0007669"/>
    <property type="project" value="TreeGrafter"/>
</dbReference>
<organism evidence="5 6">
    <name type="scientific">Anaerobutyricum soehngenii</name>
    <dbReference type="NCBI Taxonomy" id="105843"/>
    <lineage>
        <taxon>Bacteria</taxon>
        <taxon>Bacillati</taxon>
        <taxon>Bacillota</taxon>
        <taxon>Clostridia</taxon>
        <taxon>Lachnospirales</taxon>
        <taxon>Lachnospiraceae</taxon>
        <taxon>Anaerobutyricum</taxon>
    </lineage>
</organism>
<protein>
    <submittedName>
        <fullName evidence="5">Helix-turn-helix transcriptional regulator</fullName>
    </submittedName>
</protein>
<evidence type="ECO:0000256" key="1">
    <source>
        <dbReference type="ARBA" id="ARBA00023015"/>
    </source>
</evidence>
<dbReference type="InterPro" id="IPR010982">
    <property type="entry name" value="Lambda_DNA-bd_dom_sf"/>
</dbReference>
<evidence type="ECO:0000313" key="6">
    <source>
        <dbReference type="Proteomes" id="UP000433359"/>
    </source>
</evidence>
<evidence type="ECO:0000256" key="2">
    <source>
        <dbReference type="ARBA" id="ARBA00023125"/>
    </source>
</evidence>
<dbReference type="RefSeq" id="WP_154581016.1">
    <property type="nucleotide sequence ID" value="NZ_VULP01000014.1"/>
</dbReference>
<comment type="caution">
    <text evidence="5">The sequence shown here is derived from an EMBL/GenBank/DDBJ whole genome shotgun (WGS) entry which is preliminary data.</text>
</comment>
<keyword evidence="2" id="KW-0238">DNA-binding</keyword>
<dbReference type="PROSITE" id="PS50943">
    <property type="entry name" value="HTH_CROC1"/>
    <property type="match status" value="1"/>
</dbReference>
<dbReference type="CDD" id="cd00093">
    <property type="entry name" value="HTH_XRE"/>
    <property type="match status" value="1"/>
</dbReference>
<evidence type="ECO:0000256" key="3">
    <source>
        <dbReference type="ARBA" id="ARBA00023163"/>
    </source>
</evidence>
<dbReference type="AlphaFoldDB" id="A0A6N7XZX1"/>
<name>A0A6N7XZX1_9FIRM</name>
<dbReference type="PANTHER" id="PTHR46797:SF23">
    <property type="entry name" value="HTH-TYPE TRANSCRIPTIONAL REGULATOR SUTR"/>
    <property type="match status" value="1"/>
</dbReference>
<sequence length="126" mass="14565">MTQGERVKNLRKNLGLTLEKFGARLGVTKTAISKIEKGERNLTELMTKSICREFNVDYGWLTTGSGEMFVDSDEDFLARVDAILVDENEDRRNMIKTLLYASDEDIEAVSRLVKYFYDLRNDKKEE</sequence>
<keyword evidence="3" id="KW-0804">Transcription</keyword>
<dbReference type="Pfam" id="PF12844">
    <property type="entry name" value="HTH_19"/>
    <property type="match status" value="1"/>
</dbReference>
<feature type="domain" description="HTH cro/C1-type" evidence="4">
    <location>
        <begin position="7"/>
        <end position="61"/>
    </location>
</feature>
<accession>A0A6N7XZX1</accession>
<dbReference type="SUPFAM" id="SSF47413">
    <property type="entry name" value="lambda repressor-like DNA-binding domains"/>
    <property type="match status" value="1"/>
</dbReference>
<proteinExistence type="predicted"/>
<reference evidence="5 6" key="1">
    <citation type="submission" date="2019-08" db="EMBL/GenBank/DDBJ databases">
        <title>In-depth cultivation of the pig gut microbiome towards novel bacterial diversity and tailored functional studies.</title>
        <authorList>
            <person name="Wylensek D."/>
            <person name="Hitch T.C.A."/>
            <person name="Clavel T."/>
        </authorList>
    </citation>
    <scope>NUCLEOTIDE SEQUENCE [LARGE SCALE GENOMIC DNA]</scope>
    <source>
        <strain evidence="5 6">BSM-383-APC-4H</strain>
    </source>
</reference>
<dbReference type="InterPro" id="IPR001387">
    <property type="entry name" value="Cro/C1-type_HTH"/>
</dbReference>
<keyword evidence="1" id="KW-0805">Transcription regulation</keyword>
<evidence type="ECO:0000259" key="4">
    <source>
        <dbReference type="PROSITE" id="PS50943"/>
    </source>
</evidence>
<dbReference type="SMART" id="SM00530">
    <property type="entry name" value="HTH_XRE"/>
    <property type="match status" value="1"/>
</dbReference>
<dbReference type="Gene3D" id="1.10.260.40">
    <property type="entry name" value="lambda repressor-like DNA-binding domains"/>
    <property type="match status" value="1"/>
</dbReference>
<dbReference type="PANTHER" id="PTHR46797">
    <property type="entry name" value="HTH-TYPE TRANSCRIPTIONAL REGULATOR"/>
    <property type="match status" value="1"/>
</dbReference>
<dbReference type="GO" id="GO:0005829">
    <property type="term" value="C:cytosol"/>
    <property type="evidence" value="ECO:0007669"/>
    <property type="project" value="TreeGrafter"/>
</dbReference>
<evidence type="ECO:0000313" key="5">
    <source>
        <dbReference type="EMBL" id="MSU82341.1"/>
    </source>
</evidence>
<dbReference type="InterPro" id="IPR050807">
    <property type="entry name" value="TransReg_Diox_bact_type"/>
</dbReference>
<dbReference type="EMBL" id="VULP01000014">
    <property type="protein sequence ID" value="MSU82341.1"/>
    <property type="molecule type" value="Genomic_DNA"/>
</dbReference>
<gene>
    <name evidence="5" type="ORF">FYJ25_08270</name>
</gene>
<dbReference type="GO" id="GO:0003677">
    <property type="term" value="F:DNA binding"/>
    <property type="evidence" value="ECO:0007669"/>
    <property type="project" value="UniProtKB-KW"/>
</dbReference>